<gene>
    <name evidence="2" type="ORF">CLG_B0875</name>
</gene>
<protein>
    <submittedName>
        <fullName evidence="2">Uncharacterized protein</fullName>
    </submittedName>
</protein>
<dbReference type="AlphaFoldDB" id="A0A9P2G7Z8"/>
<dbReference type="Proteomes" id="UP000006160">
    <property type="component" value="Unassembled WGS sequence"/>
</dbReference>
<evidence type="ECO:0000313" key="2">
    <source>
        <dbReference type="EMBL" id="EES91604.1"/>
    </source>
</evidence>
<feature type="transmembrane region" description="Helical" evidence="1">
    <location>
        <begin position="60"/>
        <end position="77"/>
    </location>
</feature>
<accession>A0A9P2G7Z8</accession>
<organism evidence="2 3">
    <name type="scientific">Clostridium botulinum D str. 1873</name>
    <dbReference type="NCBI Taxonomy" id="592027"/>
    <lineage>
        <taxon>Bacteria</taxon>
        <taxon>Bacillati</taxon>
        <taxon>Bacillota</taxon>
        <taxon>Clostridia</taxon>
        <taxon>Eubacteriales</taxon>
        <taxon>Clostridiaceae</taxon>
        <taxon>Clostridium</taxon>
    </lineage>
</organism>
<name>A0A9P2G7Z8_CLOBO</name>
<keyword evidence="1" id="KW-0812">Transmembrane</keyword>
<comment type="caution">
    <text evidence="2">The sequence shown here is derived from an EMBL/GenBank/DDBJ whole genome shotgun (WGS) entry which is preliminary data.</text>
</comment>
<reference evidence="2 3" key="1">
    <citation type="submission" date="2009-10" db="EMBL/GenBank/DDBJ databases">
        <authorList>
            <person name="Shrivastava S."/>
            <person name="Brinkac L.B."/>
            <person name="Brown J.L."/>
            <person name="Bruce D.B."/>
            <person name="Detter C."/>
            <person name="Green L.D."/>
            <person name="Munk C.A."/>
            <person name="Rogers Y.C."/>
            <person name="Tapia R."/>
            <person name="Saunders E.S."/>
            <person name="Sims D.R."/>
            <person name="Smith L.A."/>
            <person name="Smith T.J."/>
            <person name="Sutton G."/>
            <person name="Brettin T."/>
        </authorList>
    </citation>
    <scope>NUCLEOTIDE SEQUENCE [LARGE SCALE GENOMIC DNA]</scope>
    <source>
        <strain evidence="3">D str. 1873</strain>
    </source>
</reference>
<dbReference type="EMBL" id="ACSJ01000007">
    <property type="protein sequence ID" value="EES91604.1"/>
    <property type="molecule type" value="Genomic_DNA"/>
</dbReference>
<proteinExistence type="predicted"/>
<keyword evidence="1" id="KW-1133">Transmembrane helix</keyword>
<evidence type="ECO:0000256" key="1">
    <source>
        <dbReference type="SAM" id="Phobius"/>
    </source>
</evidence>
<keyword evidence="1" id="KW-0472">Membrane</keyword>
<feature type="transmembrane region" description="Helical" evidence="1">
    <location>
        <begin position="21"/>
        <end position="40"/>
    </location>
</feature>
<evidence type="ECO:0000313" key="3">
    <source>
        <dbReference type="Proteomes" id="UP000006160"/>
    </source>
</evidence>
<sequence>MFMNIYNNQCMNPCLQAPSGFMDVINKGAYVATFAIAYFLNGNHFSFDSPKLLYNQSYRISIPVDATAIIFLARFYLTPTQTRIICRKEYPTSFRKYMELGGTIANPTCTEIGLTKICISYCFFQQ</sequence>